<comment type="caution">
    <text evidence="4">The sequence shown here is derived from an EMBL/GenBank/DDBJ whole genome shotgun (WGS) entry which is preliminary data.</text>
</comment>
<keyword evidence="1" id="KW-0235">DNA replication</keyword>
<sequence>MKTTDGLTIEIFEDNVLVDTREIPARGERSAMKLFSQVAFVHLGGRFPVEFSLSLEENQAPYPAGKYSLHASSFKVGQYGRLEFERNLLLIPQTSS</sequence>
<dbReference type="Gene3D" id="2.40.50.140">
    <property type="entry name" value="Nucleic acid-binding proteins"/>
    <property type="match status" value="1"/>
</dbReference>
<dbReference type="InterPro" id="IPR003512">
    <property type="entry name" value="Phage_M13_G5P_DNA-bd"/>
</dbReference>
<dbReference type="AlphaFoldDB" id="F9RK35"/>
<organism evidence="4 5">
    <name type="scientific">Vibrio scophthalmi LMG 19158</name>
    <dbReference type="NCBI Taxonomy" id="870967"/>
    <lineage>
        <taxon>Bacteria</taxon>
        <taxon>Pseudomonadati</taxon>
        <taxon>Pseudomonadota</taxon>
        <taxon>Gammaproteobacteria</taxon>
        <taxon>Vibrionales</taxon>
        <taxon>Vibrionaceae</taxon>
        <taxon>Vibrio</taxon>
    </lineage>
</organism>
<reference evidence="4 5" key="1">
    <citation type="journal article" date="2012" name="Int. J. Syst. Evol. Microbiol.">
        <title>Vibrio caribbeanicus sp. nov., isolated from the marine sponge Scleritoderma cyanea.</title>
        <authorList>
            <person name="Hoffmann M."/>
            <person name="Monday S.R."/>
            <person name="Allard M.W."/>
            <person name="Strain E.A."/>
            <person name="Whittaker P."/>
            <person name="Naum M."/>
            <person name="McCarthy P.J."/>
            <person name="Lopez J.V."/>
            <person name="Fischer M."/>
            <person name="Brown E.W."/>
        </authorList>
    </citation>
    <scope>NUCLEOTIDE SEQUENCE [LARGE SCALE GENOMIC DNA]</scope>
    <source>
        <strain evidence="4 5">LMG 19158</strain>
    </source>
</reference>
<dbReference type="InterPro" id="IPR012340">
    <property type="entry name" value="NA-bd_OB-fold"/>
</dbReference>
<dbReference type="GO" id="GO:0006260">
    <property type="term" value="P:DNA replication"/>
    <property type="evidence" value="ECO:0007669"/>
    <property type="project" value="UniProtKB-KW"/>
</dbReference>
<name>F9RK35_9VIBR</name>
<dbReference type="RefSeq" id="WP_005593480.1">
    <property type="nucleotide sequence ID" value="NZ_AFWE01000053.1"/>
</dbReference>
<feature type="non-terminal residue" evidence="4">
    <location>
        <position position="96"/>
    </location>
</feature>
<keyword evidence="2" id="KW-0238">DNA-binding</keyword>
<evidence type="ECO:0000313" key="5">
    <source>
        <dbReference type="Proteomes" id="UP000004349"/>
    </source>
</evidence>
<evidence type="ECO:0000256" key="2">
    <source>
        <dbReference type="ARBA" id="ARBA00023125"/>
    </source>
</evidence>
<evidence type="ECO:0000256" key="3">
    <source>
        <dbReference type="ARBA" id="ARBA00030596"/>
    </source>
</evidence>
<evidence type="ECO:0000256" key="1">
    <source>
        <dbReference type="ARBA" id="ARBA00022705"/>
    </source>
</evidence>
<dbReference type="eggNOG" id="ENOG502ZIFS">
    <property type="taxonomic scope" value="Bacteria"/>
</dbReference>
<dbReference type="GO" id="GO:0003697">
    <property type="term" value="F:single-stranded DNA binding"/>
    <property type="evidence" value="ECO:0007669"/>
    <property type="project" value="InterPro"/>
</dbReference>
<dbReference type="Pfam" id="PF02303">
    <property type="entry name" value="Phage_DNA_bind"/>
    <property type="match status" value="1"/>
</dbReference>
<dbReference type="EMBL" id="AFWE01000053">
    <property type="protein sequence ID" value="EGU40224.1"/>
    <property type="molecule type" value="Genomic_DNA"/>
</dbReference>
<dbReference type="Proteomes" id="UP000004349">
    <property type="component" value="Unassembled WGS sequence"/>
</dbReference>
<accession>F9RK35</accession>
<proteinExistence type="predicted"/>
<dbReference type="SUPFAM" id="SSF50249">
    <property type="entry name" value="Nucleic acid-binding proteins"/>
    <property type="match status" value="1"/>
</dbReference>
<evidence type="ECO:0000313" key="4">
    <source>
        <dbReference type="EMBL" id="EGU40224.1"/>
    </source>
</evidence>
<protein>
    <recommendedName>
        <fullName evidence="3">Single-stranded DNA-binding protein</fullName>
    </recommendedName>
</protein>
<gene>
    <name evidence="4" type="ORF">VIS19158_03422</name>
</gene>